<dbReference type="InterPro" id="IPR027417">
    <property type="entry name" value="P-loop_NTPase"/>
</dbReference>
<proteinExistence type="inferred from homology"/>
<dbReference type="InterPro" id="IPR017871">
    <property type="entry name" value="ABC_transporter-like_CS"/>
</dbReference>
<protein>
    <submittedName>
        <fullName evidence="6">ATP-binding cassette domain-containing protein</fullName>
    </submittedName>
</protein>
<feature type="domain" description="ABC transporter" evidence="5">
    <location>
        <begin position="3"/>
        <end position="232"/>
    </location>
</feature>
<dbReference type="Proteomes" id="UP001183388">
    <property type="component" value="Unassembled WGS sequence"/>
</dbReference>
<comment type="similarity">
    <text evidence="1">Belongs to the ABC transporter superfamily.</text>
</comment>
<gene>
    <name evidence="6" type="ORF">RM780_03675</name>
</gene>
<keyword evidence="7" id="KW-1185">Reference proteome</keyword>
<dbReference type="PANTHER" id="PTHR43335:SF2">
    <property type="entry name" value="ABC TRANSPORTER, ATP-BINDING PROTEIN"/>
    <property type="match status" value="1"/>
</dbReference>
<accession>A0ABU2L3C1</accession>
<keyword evidence="4 6" id="KW-0067">ATP-binding</keyword>
<dbReference type="InterPro" id="IPR003593">
    <property type="entry name" value="AAA+_ATPase"/>
</dbReference>
<reference evidence="7" key="1">
    <citation type="submission" date="2023-07" db="EMBL/GenBank/DDBJ databases">
        <title>30 novel species of actinomycetes from the DSMZ collection.</title>
        <authorList>
            <person name="Nouioui I."/>
        </authorList>
    </citation>
    <scope>NUCLEOTIDE SEQUENCE [LARGE SCALE GENOMIC DNA]</scope>
    <source>
        <strain evidence="7">DSM 44917</strain>
    </source>
</reference>
<dbReference type="PROSITE" id="PS00211">
    <property type="entry name" value="ABC_TRANSPORTER_1"/>
    <property type="match status" value="1"/>
</dbReference>
<keyword evidence="2" id="KW-0813">Transport</keyword>
<evidence type="ECO:0000313" key="7">
    <source>
        <dbReference type="Proteomes" id="UP001183388"/>
    </source>
</evidence>
<dbReference type="SMART" id="SM00382">
    <property type="entry name" value="AAA"/>
    <property type="match status" value="1"/>
</dbReference>
<dbReference type="RefSeq" id="WP_311628985.1">
    <property type="nucleotide sequence ID" value="NZ_JAVREN010000004.1"/>
</dbReference>
<evidence type="ECO:0000256" key="3">
    <source>
        <dbReference type="ARBA" id="ARBA00022741"/>
    </source>
</evidence>
<evidence type="ECO:0000313" key="6">
    <source>
        <dbReference type="EMBL" id="MDT0306062.1"/>
    </source>
</evidence>
<dbReference type="PROSITE" id="PS50893">
    <property type="entry name" value="ABC_TRANSPORTER_2"/>
    <property type="match status" value="1"/>
</dbReference>
<dbReference type="Gene3D" id="3.40.50.300">
    <property type="entry name" value="P-loop containing nucleotide triphosphate hydrolases"/>
    <property type="match status" value="1"/>
</dbReference>
<evidence type="ECO:0000256" key="1">
    <source>
        <dbReference type="ARBA" id="ARBA00005417"/>
    </source>
</evidence>
<evidence type="ECO:0000256" key="4">
    <source>
        <dbReference type="ARBA" id="ARBA00022840"/>
    </source>
</evidence>
<organism evidence="6 7">
    <name type="scientific">Streptomyces boetiae</name>
    <dbReference type="NCBI Taxonomy" id="3075541"/>
    <lineage>
        <taxon>Bacteria</taxon>
        <taxon>Bacillati</taxon>
        <taxon>Actinomycetota</taxon>
        <taxon>Actinomycetes</taxon>
        <taxon>Kitasatosporales</taxon>
        <taxon>Streptomycetaceae</taxon>
        <taxon>Streptomyces</taxon>
    </lineage>
</organism>
<dbReference type="SUPFAM" id="SSF52540">
    <property type="entry name" value="P-loop containing nucleoside triphosphate hydrolases"/>
    <property type="match status" value="1"/>
</dbReference>
<dbReference type="InterPro" id="IPR003439">
    <property type="entry name" value="ABC_transporter-like_ATP-bd"/>
</dbReference>
<evidence type="ECO:0000256" key="2">
    <source>
        <dbReference type="ARBA" id="ARBA00022448"/>
    </source>
</evidence>
<dbReference type="Pfam" id="PF00005">
    <property type="entry name" value="ABC_tran"/>
    <property type="match status" value="1"/>
</dbReference>
<name>A0ABU2L3C1_9ACTN</name>
<dbReference type="GO" id="GO:0005524">
    <property type="term" value="F:ATP binding"/>
    <property type="evidence" value="ECO:0007669"/>
    <property type="project" value="UniProtKB-KW"/>
</dbReference>
<comment type="caution">
    <text evidence="6">The sequence shown here is derived from an EMBL/GenBank/DDBJ whole genome shotgun (WGS) entry which is preliminary data.</text>
</comment>
<dbReference type="EMBL" id="JAVREN010000004">
    <property type="protein sequence ID" value="MDT0306062.1"/>
    <property type="molecule type" value="Genomic_DNA"/>
</dbReference>
<dbReference type="PANTHER" id="PTHR43335">
    <property type="entry name" value="ABC TRANSPORTER, ATP-BINDING PROTEIN"/>
    <property type="match status" value="1"/>
</dbReference>
<sequence>MTLQFTACTYAYRRRRRSPALREVTYRLPAGLTILLGPNGAGKSTLLKLAASVIRPTAGTVTCDELGFASAPYRRAVAWLPQTVTPLPSLTAREYVAYVGWLKGLSRADAWEGAASALRRVELADRAGEKTGRLSGGQLRRVGVAAALVHGARILLLDEPTAGMDPRQRRVFRDILAGLRGDVQVLMSTHDVGDLAEEADHVAVLEGGRILHDGTTASFLGHAPPGTAPGRTAEGAYSALLANEGRPSAVAPPASGAP</sequence>
<keyword evidence="3" id="KW-0547">Nucleotide-binding</keyword>
<evidence type="ECO:0000259" key="5">
    <source>
        <dbReference type="PROSITE" id="PS50893"/>
    </source>
</evidence>